<evidence type="ECO:0000313" key="3">
    <source>
        <dbReference type="Proteomes" id="UP000271098"/>
    </source>
</evidence>
<keyword evidence="3" id="KW-1185">Reference proteome</keyword>
<gene>
    <name evidence="2" type="ORF">GPUH_LOCUS24573</name>
</gene>
<accession>A0A183EUD3</accession>
<dbReference type="EMBL" id="UYRT01101617">
    <property type="protein sequence ID" value="VDN43020.1"/>
    <property type="molecule type" value="Genomic_DNA"/>
</dbReference>
<evidence type="ECO:0000313" key="4">
    <source>
        <dbReference type="WBParaSite" id="GPUH_0002460401-mRNA-1"/>
    </source>
</evidence>
<reference evidence="2 3" key="2">
    <citation type="submission" date="2018-11" db="EMBL/GenBank/DDBJ databases">
        <authorList>
            <consortium name="Pathogen Informatics"/>
        </authorList>
    </citation>
    <scope>NUCLEOTIDE SEQUENCE [LARGE SCALE GENOMIC DNA]</scope>
</reference>
<dbReference type="Proteomes" id="UP000271098">
    <property type="component" value="Unassembled WGS sequence"/>
</dbReference>
<keyword evidence="1" id="KW-0732">Signal</keyword>
<dbReference type="AlphaFoldDB" id="A0A183EUD3"/>
<reference evidence="4" key="1">
    <citation type="submission" date="2016-06" db="UniProtKB">
        <authorList>
            <consortium name="WormBaseParasite"/>
        </authorList>
    </citation>
    <scope>IDENTIFICATION</scope>
</reference>
<feature type="chain" id="PRO_5043139285" evidence="1">
    <location>
        <begin position="17"/>
        <end position="102"/>
    </location>
</feature>
<protein>
    <submittedName>
        <fullName evidence="4">Secreted protein</fullName>
    </submittedName>
</protein>
<evidence type="ECO:0000313" key="2">
    <source>
        <dbReference type="EMBL" id="VDN43020.1"/>
    </source>
</evidence>
<name>A0A183EUD3_9BILA</name>
<evidence type="ECO:0000256" key="1">
    <source>
        <dbReference type="SAM" id="SignalP"/>
    </source>
</evidence>
<organism evidence="4">
    <name type="scientific">Gongylonema pulchrum</name>
    <dbReference type="NCBI Taxonomy" id="637853"/>
    <lineage>
        <taxon>Eukaryota</taxon>
        <taxon>Metazoa</taxon>
        <taxon>Ecdysozoa</taxon>
        <taxon>Nematoda</taxon>
        <taxon>Chromadorea</taxon>
        <taxon>Rhabditida</taxon>
        <taxon>Spirurina</taxon>
        <taxon>Spiruromorpha</taxon>
        <taxon>Spiruroidea</taxon>
        <taxon>Gongylonematidae</taxon>
        <taxon>Gongylonema</taxon>
    </lineage>
</organism>
<dbReference type="WBParaSite" id="GPUH_0002460401-mRNA-1">
    <property type="protein sequence ID" value="GPUH_0002460401-mRNA-1"/>
    <property type="gene ID" value="GPUH_0002460401"/>
</dbReference>
<proteinExistence type="predicted"/>
<feature type="signal peptide" evidence="1">
    <location>
        <begin position="1"/>
        <end position="16"/>
    </location>
</feature>
<sequence>MQVMMIVFSIIPVLFAQLYEQQANLFGSGGLQERLGSLAPFLGSAPGNSDKTALNLLKLLGNGLAPATNPGHSLLTHGTNFGLAALRTLGNLLQANQEAAYK</sequence>